<dbReference type="NCBIfam" id="TIGR04131">
    <property type="entry name" value="Bac_Flav_CTERM"/>
    <property type="match status" value="1"/>
</dbReference>
<dbReference type="InterPro" id="IPR026341">
    <property type="entry name" value="T9SS_type_B"/>
</dbReference>
<name>A0A972FJN2_9FLAO</name>
<accession>A0A972FJN2</accession>
<reference evidence="1" key="1">
    <citation type="submission" date="2020-02" db="EMBL/GenBank/DDBJ databases">
        <title>Flavobacterium sp. genome.</title>
        <authorList>
            <person name="Jung H.S."/>
            <person name="Baek J.H."/>
            <person name="Jeon C.O."/>
        </authorList>
    </citation>
    <scope>NUCLEOTIDE SEQUENCE</scope>
    <source>
        <strain evidence="1">SE-s28</strain>
    </source>
</reference>
<evidence type="ECO:0000313" key="1">
    <source>
        <dbReference type="EMBL" id="NMH27003.1"/>
    </source>
</evidence>
<evidence type="ECO:0000313" key="2">
    <source>
        <dbReference type="Proteomes" id="UP000712080"/>
    </source>
</evidence>
<protein>
    <submittedName>
        <fullName evidence="1">T9SS type B sorting domain-containing protein</fullName>
    </submittedName>
</protein>
<gene>
    <name evidence="1" type="ORF">G6047_03070</name>
</gene>
<dbReference type="Pfam" id="PF13585">
    <property type="entry name" value="CHU_C"/>
    <property type="match status" value="1"/>
</dbReference>
<proteinExistence type="predicted"/>
<keyword evidence="2" id="KW-1185">Reference proteome</keyword>
<organism evidence="1 2">
    <name type="scientific">Flavobacterium silvaticum</name>
    <dbReference type="NCBI Taxonomy" id="1852020"/>
    <lineage>
        <taxon>Bacteria</taxon>
        <taxon>Pseudomonadati</taxon>
        <taxon>Bacteroidota</taxon>
        <taxon>Flavobacteriia</taxon>
        <taxon>Flavobacteriales</taxon>
        <taxon>Flavobacteriaceae</taxon>
        <taxon>Flavobacterium</taxon>
    </lineage>
</organism>
<dbReference type="Proteomes" id="UP000712080">
    <property type="component" value="Unassembled WGS sequence"/>
</dbReference>
<sequence>VRVVGYCDEIVIPDVFIIDYPHYFTPNGDGIHDTWNISWPPSQESPQVFIFDRYGKLMKQIHAPGDGWNGTYNGHLMPSTDYWFKVIYRENGVEKEFKAHFAMKR</sequence>
<comment type="caution">
    <text evidence="1">The sequence shown here is derived from an EMBL/GenBank/DDBJ whole genome shotgun (WGS) entry which is preliminary data.</text>
</comment>
<feature type="non-terminal residue" evidence="1">
    <location>
        <position position="1"/>
    </location>
</feature>
<dbReference type="AlphaFoldDB" id="A0A972FJN2"/>
<dbReference type="EMBL" id="JAAMPU010000097">
    <property type="protein sequence ID" value="NMH27003.1"/>
    <property type="molecule type" value="Genomic_DNA"/>
</dbReference>
<dbReference type="RefSeq" id="WP_169526007.1">
    <property type="nucleotide sequence ID" value="NZ_JAAMPU010000097.1"/>
</dbReference>